<protein>
    <submittedName>
        <fullName evidence="1">Uncharacterized protein</fullName>
    </submittedName>
</protein>
<evidence type="ECO:0000313" key="1">
    <source>
        <dbReference type="EMBL" id="GBP74954.1"/>
    </source>
</evidence>
<dbReference type="EMBL" id="BGZK01001230">
    <property type="protein sequence ID" value="GBP74954.1"/>
    <property type="molecule type" value="Genomic_DNA"/>
</dbReference>
<evidence type="ECO:0000313" key="2">
    <source>
        <dbReference type="Proteomes" id="UP000299102"/>
    </source>
</evidence>
<keyword evidence="2" id="KW-1185">Reference proteome</keyword>
<comment type="caution">
    <text evidence="1">The sequence shown here is derived from an EMBL/GenBank/DDBJ whole genome shotgun (WGS) entry which is preliminary data.</text>
</comment>
<name>A0A4C1YJ06_EUMVA</name>
<dbReference type="Proteomes" id="UP000299102">
    <property type="component" value="Unassembled WGS sequence"/>
</dbReference>
<gene>
    <name evidence="1" type="ORF">EVAR_60881_1</name>
</gene>
<sequence length="101" mass="11103">MLAVDRIYDIRIQWHPTLSVSNGAGDSVDHDVVDMAIALRWTESAGEVPHSSLPRYPIPIQEPGNALVNPLGLRVFVAVGNYQLFGGSYARLPPSISYEKK</sequence>
<proteinExistence type="predicted"/>
<organism evidence="1 2">
    <name type="scientific">Eumeta variegata</name>
    <name type="common">Bagworm moth</name>
    <name type="synonym">Eumeta japonica</name>
    <dbReference type="NCBI Taxonomy" id="151549"/>
    <lineage>
        <taxon>Eukaryota</taxon>
        <taxon>Metazoa</taxon>
        <taxon>Ecdysozoa</taxon>
        <taxon>Arthropoda</taxon>
        <taxon>Hexapoda</taxon>
        <taxon>Insecta</taxon>
        <taxon>Pterygota</taxon>
        <taxon>Neoptera</taxon>
        <taxon>Endopterygota</taxon>
        <taxon>Lepidoptera</taxon>
        <taxon>Glossata</taxon>
        <taxon>Ditrysia</taxon>
        <taxon>Tineoidea</taxon>
        <taxon>Psychidae</taxon>
        <taxon>Oiketicinae</taxon>
        <taxon>Eumeta</taxon>
    </lineage>
</organism>
<dbReference type="AlphaFoldDB" id="A0A4C1YJ06"/>
<reference evidence="1 2" key="1">
    <citation type="journal article" date="2019" name="Commun. Biol.">
        <title>The bagworm genome reveals a unique fibroin gene that provides high tensile strength.</title>
        <authorList>
            <person name="Kono N."/>
            <person name="Nakamura H."/>
            <person name="Ohtoshi R."/>
            <person name="Tomita M."/>
            <person name="Numata K."/>
            <person name="Arakawa K."/>
        </authorList>
    </citation>
    <scope>NUCLEOTIDE SEQUENCE [LARGE SCALE GENOMIC DNA]</scope>
</reference>
<accession>A0A4C1YJ06</accession>